<dbReference type="Proteomes" id="UP000807825">
    <property type="component" value="Unassembled WGS sequence"/>
</dbReference>
<protein>
    <submittedName>
        <fullName evidence="1">Cytochrome c</fullName>
    </submittedName>
</protein>
<sequence length="112" mass="12610">MDNAIRWPRVKELLDSALERWKAENGRDPRMRGAHDGHIGWETKEELASSSPYEKQLIDPAKVGNGKAEETNLVRILRGPIGGYRRMPSGGPYLSPNEIKEISEWINAGMPD</sequence>
<evidence type="ECO:0000313" key="2">
    <source>
        <dbReference type="Proteomes" id="UP000807825"/>
    </source>
</evidence>
<proteinExistence type="predicted"/>
<evidence type="ECO:0000313" key="1">
    <source>
        <dbReference type="EMBL" id="MBI5252565.1"/>
    </source>
</evidence>
<dbReference type="AlphaFoldDB" id="A0A9D6V8J6"/>
<gene>
    <name evidence="1" type="ORF">HY912_23975</name>
</gene>
<reference evidence="1" key="1">
    <citation type="submission" date="2020-07" db="EMBL/GenBank/DDBJ databases">
        <title>Huge and variable diversity of episymbiotic CPR bacteria and DPANN archaea in groundwater ecosystems.</title>
        <authorList>
            <person name="He C.Y."/>
            <person name="Keren R."/>
            <person name="Whittaker M."/>
            <person name="Farag I.F."/>
            <person name="Doudna J."/>
            <person name="Cate J.H.D."/>
            <person name="Banfield J.F."/>
        </authorList>
    </citation>
    <scope>NUCLEOTIDE SEQUENCE</scope>
    <source>
        <strain evidence="1">NC_groundwater_1664_Pr3_B-0.1um_52_9</strain>
    </source>
</reference>
<dbReference type="EMBL" id="JACRDE010000622">
    <property type="protein sequence ID" value="MBI5252565.1"/>
    <property type="molecule type" value="Genomic_DNA"/>
</dbReference>
<name>A0A9D6V8J6_9BACT</name>
<comment type="caution">
    <text evidence="1">The sequence shown here is derived from an EMBL/GenBank/DDBJ whole genome shotgun (WGS) entry which is preliminary data.</text>
</comment>
<accession>A0A9D6V8J6</accession>
<organism evidence="1 2">
    <name type="scientific">Desulfomonile tiedjei</name>
    <dbReference type="NCBI Taxonomy" id="2358"/>
    <lineage>
        <taxon>Bacteria</taxon>
        <taxon>Pseudomonadati</taxon>
        <taxon>Thermodesulfobacteriota</taxon>
        <taxon>Desulfomonilia</taxon>
        <taxon>Desulfomonilales</taxon>
        <taxon>Desulfomonilaceae</taxon>
        <taxon>Desulfomonile</taxon>
    </lineage>
</organism>